<sequence length="124" mass="13990">MRSRPRAAAASLPTVCPGSPHSRPSLWDSRDPRCEGRQRPLPELPRVESLTVAPVPTTLRHYRGPRSSTRRPGVPYWLEKSSIPNERDGDNRDLGYNWPIFPSIFEMRAVPFLLLGKGPADFES</sequence>
<protein>
    <submittedName>
        <fullName evidence="2">Uncharacterized protein</fullName>
    </submittedName>
</protein>
<evidence type="ECO:0000313" key="3">
    <source>
        <dbReference type="Proteomes" id="UP001266305"/>
    </source>
</evidence>
<reference evidence="2 3" key="1">
    <citation type="submission" date="2023-05" db="EMBL/GenBank/DDBJ databases">
        <title>B98-5 Cell Line De Novo Hybrid Assembly: An Optical Mapping Approach.</title>
        <authorList>
            <person name="Kananen K."/>
            <person name="Auerbach J.A."/>
            <person name="Kautto E."/>
            <person name="Blachly J.S."/>
        </authorList>
    </citation>
    <scope>NUCLEOTIDE SEQUENCE [LARGE SCALE GENOMIC DNA]</scope>
    <source>
        <strain evidence="2">B95-8</strain>
        <tissue evidence="2">Cell line</tissue>
    </source>
</reference>
<comment type="caution">
    <text evidence="2">The sequence shown here is derived from an EMBL/GenBank/DDBJ whole genome shotgun (WGS) entry which is preliminary data.</text>
</comment>
<feature type="region of interest" description="Disordered" evidence="1">
    <location>
        <begin position="56"/>
        <end position="89"/>
    </location>
</feature>
<organism evidence="2 3">
    <name type="scientific">Saguinus oedipus</name>
    <name type="common">Cotton-top tamarin</name>
    <name type="synonym">Oedipomidas oedipus</name>
    <dbReference type="NCBI Taxonomy" id="9490"/>
    <lineage>
        <taxon>Eukaryota</taxon>
        <taxon>Metazoa</taxon>
        <taxon>Chordata</taxon>
        <taxon>Craniata</taxon>
        <taxon>Vertebrata</taxon>
        <taxon>Euteleostomi</taxon>
        <taxon>Mammalia</taxon>
        <taxon>Eutheria</taxon>
        <taxon>Euarchontoglires</taxon>
        <taxon>Primates</taxon>
        <taxon>Haplorrhini</taxon>
        <taxon>Platyrrhini</taxon>
        <taxon>Cebidae</taxon>
        <taxon>Callitrichinae</taxon>
        <taxon>Saguinus</taxon>
    </lineage>
</organism>
<gene>
    <name evidence="2" type="ORF">P7K49_003601</name>
</gene>
<evidence type="ECO:0000256" key="1">
    <source>
        <dbReference type="SAM" id="MobiDB-lite"/>
    </source>
</evidence>
<proteinExistence type="predicted"/>
<feature type="non-terminal residue" evidence="2">
    <location>
        <position position="124"/>
    </location>
</feature>
<name>A0ABQ9W5S0_SAGOE</name>
<dbReference type="EMBL" id="JASSZA010000002">
    <property type="protein sequence ID" value="KAK2116715.1"/>
    <property type="molecule type" value="Genomic_DNA"/>
</dbReference>
<feature type="region of interest" description="Disordered" evidence="1">
    <location>
        <begin position="1"/>
        <end position="43"/>
    </location>
</feature>
<accession>A0ABQ9W5S0</accession>
<evidence type="ECO:0000313" key="2">
    <source>
        <dbReference type="EMBL" id="KAK2116715.1"/>
    </source>
</evidence>
<dbReference type="Proteomes" id="UP001266305">
    <property type="component" value="Unassembled WGS sequence"/>
</dbReference>
<feature type="compositionally biased region" description="Basic and acidic residues" evidence="1">
    <location>
        <begin position="28"/>
        <end position="40"/>
    </location>
</feature>
<keyword evidence="3" id="KW-1185">Reference proteome</keyword>